<accession>A0A0N7KXL5</accession>
<keyword evidence="2" id="KW-0698">rRNA processing</keyword>
<feature type="domain" description="Methyltransferase small" evidence="6">
    <location>
        <begin position="143"/>
        <end position="304"/>
    </location>
</feature>
<evidence type="ECO:0000256" key="5">
    <source>
        <dbReference type="ARBA" id="ARBA00022691"/>
    </source>
</evidence>
<dbReference type="InterPro" id="IPR007848">
    <property type="entry name" value="Small_mtfrase_dom"/>
</dbReference>
<reference evidence="7" key="1">
    <citation type="journal article" date="2015" name="Proc. Natl. Acad. Sci. U.S.A.">
        <title>Bacterial clade with the ribosomal RNA operon on a small plasmid rather than the chromosome.</title>
        <authorList>
            <person name="Anda M."/>
            <person name="Ohtsubo Y."/>
            <person name="Okubo T."/>
            <person name="Sugawara M."/>
            <person name="Nagata Y."/>
            <person name="Tsuda M."/>
            <person name="Minamisawa K."/>
            <person name="Mitsui H."/>
        </authorList>
    </citation>
    <scope>NUCLEOTIDE SEQUENCE</scope>
    <source>
        <strain evidence="7">JCM 14755</strain>
    </source>
</reference>
<organism evidence="7">
    <name type="scientific">Aureimonas frigidaquae</name>
    <dbReference type="NCBI Taxonomy" id="424757"/>
    <lineage>
        <taxon>Bacteria</taxon>
        <taxon>Pseudomonadati</taxon>
        <taxon>Pseudomonadota</taxon>
        <taxon>Alphaproteobacteria</taxon>
        <taxon>Hyphomicrobiales</taxon>
        <taxon>Aurantimonadaceae</taxon>
        <taxon>Aureimonas</taxon>
    </lineage>
</organism>
<dbReference type="GO" id="GO:0003676">
    <property type="term" value="F:nucleic acid binding"/>
    <property type="evidence" value="ECO:0007669"/>
    <property type="project" value="InterPro"/>
</dbReference>
<keyword evidence="1" id="KW-0963">Cytoplasm</keyword>
<dbReference type="PROSITE" id="PS00092">
    <property type="entry name" value="N6_MTASE"/>
    <property type="match status" value="1"/>
</dbReference>
<dbReference type="EMBL" id="LC066375">
    <property type="protein sequence ID" value="BAT27257.1"/>
    <property type="molecule type" value="Genomic_DNA"/>
</dbReference>
<evidence type="ECO:0000259" key="6">
    <source>
        <dbReference type="Pfam" id="PF05175"/>
    </source>
</evidence>
<protein>
    <submittedName>
        <fullName evidence="7">Ribosomal RNA small subunit methyltransferase</fullName>
    </submittedName>
</protein>
<keyword evidence="3 7" id="KW-0489">Methyltransferase</keyword>
<evidence type="ECO:0000256" key="4">
    <source>
        <dbReference type="ARBA" id="ARBA00022679"/>
    </source>
</evidence>
<dbReference type="RefSeq" id="WP_062228529.1">
    <property type="nucleotide sequence ID" value="NZ_BBWR01000012.1"/>
</dbReference>
<dbReference type="GO" id="GO:0008757">
    <property type="term" value="F:S-adenosylmethionine-dependent methyltransferase activity"/>
    <property type="evidence" value="ECO:0007669"/>
    <property type="project" value="InterPro"/>
</dbReference>
<evidence type="ECO:0000256" key="2">
    <source>
        <dbReference type="ARBA" id="ARBA00022552"/>
    </source>
</evidence>
<evidence type="ECO:0000256" key="1">
    <source>
        <dbReference type="ARBA" id="ARBA00022490"/>
    </source>
</evidence>
<proteinExistence type="predicted"/>
<dbReference type="GO" id="GO:0032259">
    <property type="term" value="P:methylation"/>
    <property type="evidence" value="ECO:0007669"/>
    <property type="project" value="UniProtKB-KW"/>
</dbReference>
<evidence type="ECO:0000256" key="3">
    <source>
        <dbReference type="ARBA" id="ARBA00022603"/>
    </source>
</evidence>
<dbReference type="PANTHER" id="PTHR47816">
    <property type="entry name" value="RIBOSOMAL RNA SMALL SUBUNIT METHYLTRANSFERASE C"/>
    <property type="match status" value="1"/>
</dbReference>
<dbReference type="AlphaFoldDB" id="A0A0N7KXL5"/>
<dbReference type="InterPro" id="IPR046977">
    <property type="entry name" value="RsmC/RlmG"/>
</dbReference>
<evidence type="ECO:0000313" key="7">
    <source>
        <dbReference type="EMBL" id="BAT27257.1"/>
    </source>
</evidence>
<dbReference type="PANTHER" id="PTHR47816:SF4">
    <property type="entry name" value="RIBOSOMAL RNA SMALL SUBUNIT METHYLTRANSFERASE C"/>
    <property type="match status" value="1"/>
</dbReference>
<name>A0A0N7KXL5_9HYPH</name>
<keyword evidence="4 7" id="KW-0808">Transferase</keyword>
<dbReference type="Gene3D" id="3.40.50.150">
    <property type="entry name" value="Vaccinia Virus protein VP39"/>
    <property type="match status" value="1"/>
</dbReference>
<sequence length="308" mass="32528">MTELSPPPPSAHAVYGAPSAELDLDLADARQVSPFVPGADALDELATGSLDRLTLLAPPGSIERRAVLAHGLRVLRPGGTLLALAPKDKGGARLADELTALGAPPAESYRRRHRICVLERPPGALPLEAAIAEGAPRFLAELGLFSQPGVFSWDRIDPGSALLLQHLPALAGDGADLGSGLGVLTRALIAMPAVASVRGVELDRRAVACARRNVTDPRAGFDWADACRLELSGLDFVVSNPPFHAEGIESRSLGQDFIRAARRALRKGGRFWLVANRHLPYEATLSDAFRSVNTVADSGGYKVLEAIA</sequence>
<keyword evidence="5" id="KW-0949">S-adenosyl-L-methionine</keyword>
<dbReference type="CDD" id="cd02440">
    <property type="entry name" value="AdoMet_MTases"/>
    <property type="match status" value="1"/>
</dbReference>
<dbReference type="InterPro" id="IPR002052">
    <property type="entry name" value="DNA_methylase_N6_adenine_CS"/>
</dbReference>
<dbReference type="SUPFAM" id="SSF53335">
    <property type="entry name" value="S-adenosyl-L-methionine-dependent methyltransferases"/>
    <property type="match status" value="2"/>
</dbReference>
<dbReference type="GO" id="GO:0008170">
    <property type="term" value="F:N-methyltransferase activity"/>
    <property type="evidence" value="ECO:0007669"/>
    <property type="project" value="UniProtKB-ARBA"/>
</dbReference>
<dbReference type="InterPro" id="IPR029063">
    <property type="entry name" value="SAM-dependent_MTases_sf"/>
</dbReference>
<dbReference type="OrthoDB" id="9816072at2"/>
<dbReference type="Pfam" id="PF05175">
    <property type="entry name" value="MTS"/>
    <property type="match status" value="1"/>
</dbReference>
<dbReference type="GO" id="GO:0006364">
    <property type="term" value="P:rRNA processing"/>
    <property type="evidence" value="ECO:0007669"/>
    <property type="project" value="UniProtKB-KW"/>
</dbReference>